<dbReference type="PROSITE" id="PS00174">
    <property type="entry name" value="P_GLUCOSE_ISOMERASE_2"/>
    <property type="match status" value="1"/>
</dbReference>
<evidence type="ECO:0000256" key="5">
    <source>
        <dbReference type="ARBA" id="ARBA00023152"/>
    </source>
</evidence>
<evidence type="ECO:0000256" key="1">
    <source>
        <dbReference type="ARBA" id="ARBA00004926"/>
    </source>
</evidence>
<sequence length="508" mass="58848">MQIKELFEKDKKRVERFSKTLKLNNEFIYFDFSKTHLVIDDFTDIYKKMEERDIPGKIIAMFEGEKINFTEGREVLHVYLRDKNVLDSIETGVERNLGRGKKLDIYNELHKMRDFVHQVHDGKFLGVTNKRIDTIVNIGIGGSDLGPRMVCESLRAYAEKNMKVHFISNIDATDTIEVFKKINPETTLFVVVSKTFTTLETIQNYQLALKYMEESLKKPRSDISKHHFVAVSSNIEEAKKHHIERIFAMWDYVGGRYSLWSPVGLIIALYLGFDNFLDMLRGASLVDEKFKSTQGSDNIEIFHAAVEIFYSERSFNNKCLVPYDQYLEKFYLYLQQAEMESNGKQSDIQDTGMIIWGGVGTNVQHSFFQLLHQGTRDILTEFIFPLRPLHDEKNYHNMVLSNCLAQSRALMTGKEGERNKDYFEGNRPSITIAYSQLTPSTLGALIAHYEHKIFIQGLYWRINSFDQFGVTLGKTIATQLLKDIEKGECKSYDESTNTLLKKIKKLNQ</sequence>
<dbReference type="NCBIfam" id="NF001211">
    <property type="entry name" value="PRK00179.1"/>
    <property type="match status" value="1"/>
</dbReference>
<dbReference type="Gene3D" id="1.10.1390.10">
    <property type="match status" value="1"/>
</dbReference>
<reference evidence="10 11" key="1">
    <citation type="journal article" date="2020" name="Genome Biol. Evol.">
        <title>Comparative genomics of strictly vertically transmitted, feminizing microsporidia endosymbionts of amphipod crustaceans.</title>
        <authorList>
            <person name="Cormier A."/>
            <person name="Chebbi M.A."/>
            <person name="Giraud I."/>
            <person name="Wattier R."/>
            <person name="Teixeira M."/>
            <person name="Gilbert C."/>
            <person name="Rigaud T."/>
            <person name="Cordaux R."/>
        </authorList>
    </citation>
    <scope>NUCLEOTIDE SEQUENCE [LARGE SCALE GENOMIC DNA]</scope>
    <source>
        <strain evidence="10 11">Ou3-Ou53</strain>
    </source>
</reference>
<dbReference type="GO" id="GO:0048029">
    <property type="term" value="F:monosaccharide binding"/>
    <property type="evidence" value="ECO:0007669"/>
    <property type="project" value="TreeGrafter"/>
</dbReference>
<protein>
    <recommendedName>
        <fullName evidence="3 9">Glucose-6-phosphate isomerase</fullName>
        <ecNumber evidence="3 9">5.3.1.9</ecNumber>
    </recommendedName>
</protein>
<dbReference type="GO" id="GO:0097367">
    <property type="term" value="F:carbohydrate derivative binding"/>
    <property type="evidence" value="ECO:0007669"/>
    <property type="project" value="InterPro"/>
</dbReference>
<dbReference type="AlphaFoldDB" id="A0A9P6KZ42"/>
<dbReference type="PANTHER" id="PTHR11469">
    <property type="entry name" value="GLUCOSE-6-PHOSPHATE ISOMERASE"/>
    <property type="match status" value="1"/>
</dbReference>
<dbReference type="GO" id="GO:0005829">
    <property type="term" value="C:cytosol"/>
    <property type="evidence" value="ECO:0007669"/>
    <property type="project" value="TreeGrafter"/>
</dbReference>
<name>A0A9P6KZ42_9MICR</name>
<evidence type="ECO:0000313" key="10">
    <source>
        <dbReference type="EMBL" id="KAF9762558.1"/>
    </source>
</evidence>
<evidence type="ECO:0000256" key="6">
    <source>
        <dbReference type="ARBA" id="ARBA00023235"/>
    </source>
</evidence>
<comment type="pathway">
    <text evidence="1 9">Carbohydrate degradation; glycolysis; D-glyceraldehyde 3-phosphate and glycerone phosphate from D-glucose: step 2/4.</text>
</comment>
<dbReference type="CDD" id="cd05016">
    <property type="entry name" value="SIS_PGI_2"/>
    <property type="match status" value="1"/>
</dbReference>
<dbReference type="GO" id="GO:0006096">
    <property type="term" value="P:glycolytic process"/>
    <property type="evidence" value="ECO:0007669"/>
    <property type="project" value="UniProtKB-KW"/>
</dbReference>
<dbReference type="InterPro" id="IPR035476">
    <property type="entry name" value="SIS_PGI_1"/>
</dbReference>
<accession>A0A9P6KZ42</accession>
<dbReference type="InterPro" id="IPR001672">
    <property type="entry name" value="G6P_Isomerase"/>
</dbReference>
<dbReference type="InterPro" id="IPR018189">
    <property type="entry name" value="Phosphoglucose_isomerase_CS"/>
</dbReference>
<dbReference type="PROSITE" id="PS51463">
    <property type="entry name" value="P_GLUCOSE_ISOMERASE_3"/>
    <property type="match status" value="1"/>
</dbReference>
<comment type="function">
    <text evidence="7">In the cytoplasm, catalyzes the conversion of glucose-6-phosphate to fructose-6-phosphate, the second step in glycolysis, and the reverse reaction during gluconeogenesis.</text>
</comment>
<dbReference type="PROSITE" id="PS00765">
    <property type="entry name" value="P_GLUCOSE_ISOMERASE_1"/>
    <property type="match status" value="1"/>
</dbReference>
<evidence type="ECO:0000256" key="3">
    <source>
        <dbReference type="ARBA" id="ARBA00011952"/>
    </source>
</evidence>
<dbReference type="EMBL" id="SBJO01000155">
    <property type="protein sequence ID" value="KAF9762558.1"/>
    <property type="molecule type" value="Genomic_DNA"/>
</dbReference>
<dbReference type="GO" id="GO:0004347">
    <property type="term" value="F:glucose-6-phosphate isomerase activity"/>
    <property type="evidence" value="ECO:0007669"/>
    <property type="project" value="UniProtKB-EC"/>
</dbReference>
<dbReference type="EC" id="5.3.1.9" evidence="3 9"/>
<keyword evidence="6 9" id="KW-0413">Isomerase</keyword>
<dbReference type="PANTHER" id="PTHR11469:SF1">
    <property type="entry name" value="GLUCOSE-6-PHOSPHATE ISOMERASE"/>
    <property type="match status" value="1"/>
</dbReference>
<comment type="similarity">
    <text evidence="2 9">Belongs to the GPI family.</text>
</comment>
<dbReference type="HAMAP" id="MF_00473">
    <property type="entry name" value="G6P_isomerase"/>
    <property type="match status" value="1"/>
</dbReference>
<dbReference type="PRINTS" id="PR00662">
    <property type="entry name" value="G6PISOMERASE"/>
</dbReference>
<evidence type="ECO:0000256" key="8">
    <source>
        <dbReference type="ARBA" id="ARBA00029321"/>
    </source>
</evidence>
<keyword evidence="4 9" id="KW-0312">Gluconeogenesis</keyword>
<dbReference type="GO" id="GO:0051156">
    <property type="term" value="P:glucose 6-phosphate metabolic process"/>
    <property type="evidence" value="ECO:0007669"/>
    <property type="project" value="TreeGrafter"/>
</dbReference>
<dbReference type="Pfam" id="PF00342">
    <property type="entry name" value="PGI"/>
    <property type="match status" value="1"/>
</dbReference>
<keyword evidence="5 9" id="KW-0324">Glycolysis</keyword>
<dbReference type="Proteomes" id="UP000740883">
    <property type="component" value="Unassembled WGS sequence"/>
</dbReference>
<comment type="catalytic activity">
    <reaction evidence="8 9">
        <text>alpha-D-glucose 6-phosphate = beta-D-fructose 6-phosphate</text>
        <dbReference type="Rhea" id="RHEA:11816"/>
        <dbReference type="ChEBI" id="CHEBI:57634"/>
        <dbReference type="ChEBI" id="CHEBI:58225"/>
        <dbReference type="EC" id="5.3.1.9"/>
    </reaction>
</comment>
<dbReference type="OrthoDB" id="5831190at2759"/>
<proteinExistence type="inferred from homology"/>
<comment type="caution">
    <text evidence="10">The sequence shown here is derived from an EMBL/GenBank/DDBJ whole genome shotgun (WGS) entry which is preliminary data.</text>
</comment>
<dbReference type="Gene3D" id="3.40.50.10490">
    <property type="entry name" value="Glucose-6-phosphate isomerase like protein, domain 1"/>
    <property type="match status" value="2"/>
</dbReference>
<evidence type="ECO:0000256" key="4">
    <source>
        <dbReference type="ARBA" id="ARBA00022432"/>
    </source>
</evidence>
<dbReference type="InterPro" id="IPR023096">
    <property type="entry name" value="G6P_Isomerase_C"/>
</dbReference>
<dbReference type="InterPro" id="IPR035482">
    <property type="entry name" value="SIS_PGI_2"/>
</dbReference>
<keyword evidence="11" id="KW-1185">Reference proteome</keyword>
<gene>
    <name evidence="10" type="ORF">NGRA_1931</name>
</gene>
<evidence type="ECO:0000313" key="11">
    <source>
        <dbReference type="Proteomes" id="UP000740883"/>
    </source>
</evidence>
<dbReference type="CDD" id="cd05015">
    <property type="entry name" value="SIS_PGI_1"/>
    <property type="match status" value="1"/>
</dbReference>
<dbReference type="InterPro" id="IPR046348">
    <property type="entry name" value="SIS_dom_sf"/>
</dbReference>
<dbReference type="SUPFAM" id="SSF53697">
    <property type="entry name" value="SIS domain"/>
    <property type="match status" value="1"/>
</dbReference>
<evidence type="ECO:0000256" key="9">
    <source>
        <dbReference type="RuleBase" id="RU000612"/>
    </source>
</evidence>
<organism evidence="10 11">
    <name type="scientific">Nosema granulosis</name>
    <dbReference type="NCBI Taxonomy" id="83296"/>
    <lineage>
        <taxon>Eukaryota</taxon>
        <taxon>Fungi</taxon>
        <taxon>Fungi incertae sedis</taxon>
        <taxon>Microsporidia</taxon>
        <taxon>Nosematidae</taxon>
        <taxon>Nosema</taxon>
    </lineage>
</organism>
<evidence type="ECO:0000256" key="2">
    <source>
        <dbReference type="ARBA" id="ARBA00006604"/>
    </source>
</evidence>
<evidence type="ECO:0000256" key="7">
    <source>
        <dbReference type="ARBA" id="ARBA00024178"/>
    </source>
</evidence>
<dbReference type="GO" id="GO:0006094">
    <property type="term" value="P:gluconeogenesis"/>
    <property type="evidence" value="ECO:0007669"/>
    <property type="project" value="UniProtKB-KW"/>
</dbReference>